<dbReference type="InterPro" id="IPR039467">
    <property type="entry name" value="TFIIIB_B''_Myb"/>
</dbReference>
<evidence type="ECO:0000256" key="1">
    <source>
        <dbReference type="ARBA" id="ARBA00004123"/>
    </source>
</evidence>
<dbReference type="Gene3D" id="1.10.10.60">
    <property type="entry name" value="Homeodomain-like"/>
    <property type="match status" value="1"/>
</dbReference>
<dbReference type="InterPro" id="IPR001005">
    <property type="entry name" value="SANT/Myb"/>
</dbReference>
<dbReference type="GO" id="GO:0005634">
    <property type="term" value="C:nucleus"/>
    <property type="evidence" value="ECO:0007669"/>
    <property type="project" value="UniProtKB-SubCell"/>
</dbReference>
<dbReference type="Proteomes" id="UP001331761">
    <property type="component" value="Unassembled WGS sequence"/>
</dbReference>
<feature type="domain" description="Myb-like" evidence="2">
    <location>
        <begin position="252"/>
        <end position="300"/>
    </location>
</feature>
<organism evidence="3 4">
    <name type="scientific">Trichostrongylus colubriformis</name>
    <name type="common">Black scour worm</name>
    <dbReference type="NCBI Taxonomy" id="6319"/>
    <lineage>
        <taxon>Eukaryota</taxon>
        <taxon>Metazoa</taxon>
        <taxon>Ecdysozoa</taxon>
        <taxon>Nematoda</taxon>
        <taxon>Chromadorea</taxon>
        <taxon>Rhabditida</taxon>
        <taxon>Rhabditina</taxon>
        <taxon>Rhabditomorpha</taxon>
        <taxon>Strongyloidea</taxon>
        <taxon>Trichostrongylidae</taxon>
        <taxon>Trichostrongylus</taxon>
    </lineage>
</organism>
<feature type="non-terminal residue" evidence="3">
    <location>
        <position position="367"/>
    </location>
</feature>
<dbReference type="Pfam" id="PF15963">
    <property type="entry name" value="Myb_DNA-bind_7"/>
    <property type="match status" value="1"/>
</dbReference>
<evidence type="ECO:0000313" key="4">
    <source>
        <dbReference type="Proteomes" id="UP001331761"/>
    </source>
</evidence>
<evidence type="ECO:0000259" key="2">
    <source>
        <dbReference type="SMART" id="SM00717"/>
    </source>
</evidence>
<dbReference type="GO" id="GO:0000126">
    <property type="term" value="C:transcription factor TFIIIB complex"/>
    <property type="evidence" value="ECO:0007669"/>
    <property type="project" value="TreeGrafter"/>
</dbReference>
<reference evidence="3 4" key="1">
    <citation type="submission" date="2019-10" db="EMBL/GenBank/DDBJ databases">
        <title>Assembly and Annotation for the nematode Trichostrongylus colubriformis.</title>
        <authorList>
            <person name="Martin J."/>
        </authorList>
    </citation>
    <scope>NUCLEOTIDE SEQUENCE [LARGE SCALE GENOMIC DNA]</scope>
    <source>
        <strain evidence="3">G859</strain>
        <tissue evidence="3">Whole worm</tissue>
    </source>
</reference>
<name>A0AAN8F8M6_TRICO</name>
<proteinExistence type="predicted"/>
<protein>
    <submittedName>
        <fullName evidence="3">SANT domain-containing protein</fullName>
    </submittedName>
</protein>
<gene>
    <name evidence="3" type="ORF">GCK32_013801</name>
</gene>
<dbReference type="GO" id="GO:0001156">
    <property type="term" value="F:TFIIIC-class transcription factor complex binding"/>
    <property type="evidence" value="ECO:0007669"/>
    <property type="project" value="TreeGrafter"/>
</dbReference>
<dbReference type="PANTHER" id="PTHR22929">
    <property type="entry name" value="RNA POLYMERASE III TRANSCRIPTION INITIATION FACTOR B"/>
    <property type="match status" value="1"/>
</dbReference>
<comment type="subcellular location">
    <subcellularLocation>
        <location evidence="1">Nucleus</location>
    </subcellularLocation>
</comment>
<dbReference type="InterPro" id="IPR009057">
    <property type="entry name" value="Homeodomain-like_sf"/>
</dbReference>
<accession>A0AAN8F8M6</accession>
<dbReference type="GO" id="GO:0070898">
    <property type="term" value="P:RNA polymerase III preinitiation complex assembly"/>
    <property type="evidence" value="ECO:0007669"/>
    <property type="project" value="TreeGrafter"/>
</dbReference>
<dbReference type="PANTHER" id="PTHR22929:SF0">
    <property type="entry name" value="TRANSCRIPTION FACTOR TFIIIB COMPONENT B'' HOMOLOG"/>
    <property type="match status" value="1"/>
</dbReference>
<sequence length="367" mass="41797">MLVRRSRALVKPNIAKVSKLGRTLSEKVTPASKGDKGDTECADIAPAVAVECSDHTQGIEPCTSEAVAVTVEDIPPAVNHEQPATCESDPVYEDHVDPLAPERRIAHVPVDYSKLLSPKSSDRCYSDYYEPTLPRPRKKFTGDEELDPKKMRMMDMIYWNPKKEKGMSRRHVETESVISQEKQPVTENVDSKTSKLAAPQVVIGPDGRLVLDEKSLVVTETVNDESVWETIDEDRVSRKVTSLSFRNRMWRKGTSWTEKETELFYEILRCTGPDFGLMHEFFPTRARNELKTKFNREERNNWAKLKEVMGRPALLDDDLYERAAALQKEIAEEAFNKKMKKVKDVEKKVKETASKEKKVLTPEEEAA</sequence>
<evidence type="ECO:0000313" key="3">
    <source>
        <dbReference type="EMBL" id="KAK5974242.1"/>
    </source>
</evidence>
<dbReference type="SMART" id="SM00717">
    <property type="entry name" value="SANT"/>
    <property type="match status" value="1"/>
</dbReference>
<dbReference type="AlphaFoldDB" id="A0AAN8F8M6"/>
<keyword evidence="4" id="KW-1185">Reference proteome</keyword>
<dbReference type="SUPFAM" id="SSF46689">
    <property type="entry name" value="Homeodomain-like"/>
    <property type="match status" value="1"/>
</dbReference>
<dbReference type="EMBL" id="WIXE01014497">
    <property type="protein sequence ID" value="KAK5974242.1"/>
    <property type="molecule type" value="Genomic_DNA"/>
</dbReference>
<comment type="caution">
    <text evidence="3">The sequence shown here is derived from an EMBL/GenBank/DDBJ whole genome shotgun (WGS) entry which is preliminary data.</text>
</comment>